<dbReference type="EMBL" id="SPHZ02000002">
    <property type="protein sequence ID" value="KAF0929884.1"/>
    <property type="molecule type" value="Genomic_DNA"/>
</dbReference>
<gene>
    <name evidence="2" type="ORF">E2562_026352</name>
</gene>
<reference evidence="2 3" key="1">
    <citation type="submission" date="2019-11" db="EMBL/GenBank/DDBJ databases">
        <title>Whole genome sequence of Oryza granulata.</title>
        <authorList>
            <person name="Li W."/>
        </authorList>
    </citation>
    <scope>NUCLEOTIDE SEQUENCE [LARGE SCALE GENOMIC DNA]</scope>
    <source>
        <strain evidence="3">cv. Menghai</strain>
        <tissue evidence="2">Leaf</tissue>
    </source>
</reference>
<feature type="compositionally biased region" description="Basic and acidic residues" evidence="1">
    <location>
        <begin position="30"/>
        <end position="41"/>
    </location>
</feature>
<sequence length="131" mass="14383">MAHCDAGGMRKELPRSSAAVRAGVEDDGAREDGHHSEERLGLLHLSDRPSAVLRPSQVLHRRRSQRRPCLPDLGRRIVNCCCLLQCPSFYRATRMDAATVCIPTTSATDGTGVGNDTIAVDTMRWQILKGM</sequence>
<evidence type="ECO:0000313" key="2">
    <source>
        <dbReference type="EMBL" id="KAF0929884.1"/>
    </source>
</evidence>
<evidence type="ECO:0000313" key="3">
    <source>
        <dbReference type="Proteomes" id="UP000479710"/>
    </source>
</evidence>
<comment type="caution">
    <text evidence="2">The sequence shown here is derived from an EMBL/GenBank/DDBJ whole genome shotgun (WGS) entry which is preliminary data.</text>
</comment>
<proteinExistence type="predicted"/>
<organism evidence="2 3">
    <name type="scientific">Oryza meyeriana var. granulata</name>
    <dbReference type="NCBI Taxonomy" id="110450"/>
    <lineage>
        <taxon>Eukaryota</taxon>
        <taxon>Viridiplantae</taxon>
        <taxon>Streptophyta</taxon>
        <taxon>Embryophyta</taxon>
        <taxon>Tracheophyta</taxon>
        <taxon>Spermatophyta</taxon>
        <taxon>Magnoliopsida</taxon>
        <taxon>Liliopsida</taxon>
        <taxon>Poales</taxon>
        <taxon>Poaceae</taxon>
        <taxon>BOP clade</taxon>
        <taxon>Oryzoideae</taxon>
        <taxon>Oryzeae</taxon>
        <taxon>Oryzinae</taxon>
        <taxon>Oryza</taxon>
        <taxon>Oryza meyeriana</taxon>
    </lineage>
</organism>
<name>A0A6G1EZ19_9ORYZ</name>
<dbReference type="AlphaFoldDB" id="A0A6G1EZ19"/>
<dbReference type="Proteomes" id="UP000479710">
    <property type="component" value="Unassembled WGS sequence"/>
</dbReference>
<accession>A0A6G1EZ19</accession>
<feature type="region of interest" description="Disordered" evidence="1">
    <location>
        <begin position="1"/>
        <end position="41"/>
    </location>
</feature>
<evidence type="ECO:0000256" key="1">
    <source>
        <dbReference type="SAM" id="MobiDB-lite"/>
    </source>
</evidence>
<keyword evidence="3" id="KW-1185">Reference proteome</keyword>
<protein>
    <submittedName>
        <fullName evidence="2">Uncharacterized protein</fullName>
    </submittedName>
</protein>